<name>A0A6G4XF55_9ACTN</name>
<protein>
    <submittedName>
        <fullName evidence="1">Uncharacterized protein</fullName>
    </submittedName>
</protein>
<accession>A0A6G4XF55</accession>
<dbReference type="RefSeq" id="WP_165330985.1">
    <property type="nucleotide sequence ID" value="NZ_JAAKZW010000015.1"/>
</dbReference>
<evidence type="ECO:0000313" key="2">
    <source>
        <dbReference type="Proteomes" id="UP000481109"/>
    </source>
</evidence>
<dbReference type="AlphaFoldDB" id="A0A6G4XF55"/>
<dbReference type="Proteomes" id="UP000481109">
    <property type="component" value="Unassembled WGS sequence"/>
</dbReference>
<reference evidence="1 2" key="1">
    <citation type="submission" date="2020-02" db="EMBL/GenBank/DDBJ databases">
        <title>Whole-genome analyses of novel actinobacteria.</title>
        <authorList>
            <person name="Sahin N."/>
            <person name="Tokatli A."/>
        </authorList>
    </citation>
    <scope>NUCLEOTIDE SEQUENCE [LARGE SCALE GENOMIC DNA]</scope>
    <source>
        <strain evidence="1 2">YC504</strain>
    </source>
</reference>
<comment type="caution">
    <text evidence="1">The sequence shown here is derived from an EMBL/GenBank/DDBJ whole genome shotgun (WGS) entry which is preliminary data.</text>
</comment>
<organism evidence="1 2">
    <name type="scientific">Streptomyces mesophilus</name>
    <dbReference type="NCBI Taxonomy" id="1775132"/>
    <lineage>
        <taxon>Bacteria</taxon>
        <taxon>Bacillati</taxon>
        <taxon>Actinomycetota</taxon>
        <taxon>Actinomycetes</taxon>
        <taxon>Kitasatosporales</taxon>
        <taxon>Streptomycetaceae</taxon>
        <taxon>Streptomyces</taxon>
    </lineage>
</organism>
<evidence type="ECO:0000313" key="1">
    <source>
        <dbReference type="EMBL" id="NGO75467.1"/>
    </source>
</evidence>
<dbReference type="EMBL" id="JAAKZW010000015">
    <property type="protein sequence ID" value="NGO75467.1"/>
    <property type="molecule type" value="Genomic_DNA"/>
</dbReference>
<sequence length="134" mass="15135">MLAQFRTVELNDHYVYVCTRLRAEHSPELGISGLPRPAREAVYDIAYYLQTFAGMASLGVAGERELLALLHTRVPQVWNALRPYVEKERETGPVGPQLLALLEAFAARPEALRERAVHNLLERARSGRTTRLAR</sequence>
<keyword evidence="2" id="KW-1185">Reference proteome</keyword>
<proteinExistence type="predicted"/>
<gene>
    <name evidence="1" type="ORF">G6045_07220</name>
</gene>